<gene>
    <name evidence="2" type="ORF">ACFSBL_13140</name>
</gene>
<dbReference type="EMBL" id="JBHUDO010000003">
    <property type="protein sequence ID" value="MFD1646629.1"/>
    <property type="molecule type" value="Genomic_DNA"/>
</dbReference>
<sequence length="274" mass="30711">MPTPSPEDDSTDGGRLSRRRLLQLSGGAVVVTGIGSTGSTAAAAETTTTATRTTTRCPDATYRPKMVHYDDSIHRTCGDSEATRLFQRSVRRSFERNFPTVGALIDAGFIPYFDFFAAGDTSHWINPRWIGNGGILDASRPESVIVDHEYWRPIGAMFIATRNGNRIDPPPSVYDDDGRECRPWHTHVGFPGRYAWWKYRLVYDDYIRFPCDTPWMMHVWRYGDPADTYDHAPSADGGGPAEPAGFDTEADPREETLGPEHLPDAVRELAERLW</sequence>
<dbReference type="Proteomes" id="UP001597034">
    <property type="component" value="Unassembled WGS sequence"/>
</dbReference>
<keyword evidence="3" id="KW-1185">Reference proteome</keyword>
<evidence type="ECO:0000256" key="1">
    <source>
        <dbReference type="SAM" id="MobiDB-lite"/>
    </source>
</evidence>
<feature type="compositionally biased region" description="Basic and acidic residues" evidence="1">
    <location>
        <begin position="250"/>
        <end position="264"/>
    </location>
</feature>
<organism evidence="2 3">
    <name type="scientific">Haloarchaeobius litoreus</name>
    <dbReference type="NCBI Taxonomy" id="755306"/>
    <lineage>
        <taxon>Archaea</taxon>
        <taxon>Methanobacteriati</taxon>
        <taxon>Methanobacteriota</taxon>
        <taxon>Stenosarchaea group</taxon>
        <taxon>Halobacteria</taxon>
        <taxon>Halobacteriales</taxon>
        <taxon>Halorubellaceae</taxon>
        <taxon>Haloarchaeobius</taxon>
    </lineage>
</organism>
<protein>
    <recommendedName>
        <fullName evidence="4">TAT (Twin-arginine translocation) pathway signal sequence</fullName>
    </recommendedName>
</protein>
<proteinExistence type="predicted"/>
<evidence type="ECO:0008006" key="4">
    <source>
        <dbReference type="Google" id="ProtNLM"/>
    </source>
</evidence>
<accession>A0ABD6DJW5</accession>
<dbReference type="AlphaFoldDB" id="A0ABD6DJW5"/>
<feature type="region of interest" description="Disordered" evidence="1">
    <location>
        <begin position="231"/>
        <end position="264"/>
    </location>
</feature>
<dbReference type="InterPro" id="IPR006311">
    <property type="entry name" value="TAT_signal"/>
</dbReference>
<name>A0ABD6DJW5_9EURY</name>
<evidence type="ECO:0000313" key="2">
    <source>
        <dbReference type="EMBL" id="MFD1646629.1"/>
    </source>
</evidence>
<reference evidence="2 3" key="1">
    <citation type="journal article" date="2019" name="Int. J. Syst. Evol. Microbiol.">
        <title>The Global Catalogue of Microorganisms (GCM) 10K type strain sequencing project: providing services to taxonomists for standard genome sequencing and annotation.</title>
        <authorList>
            <consortium name="The Broad Institute Genomics Platform"/>
            <consortium name="The Broad Institute Genome Sequencing Center for Infectious Disease"/>
            <person name="Wu L."/>
            <person name="Ma J."/>
        </authorList>
    </citation>
    <scope>NUCLEOTIDE SEQUENCE [LARGE SCALE GENOMIC DNA]</scope>
    <source>
        <strain evidence="2 3">CGMCC 1.10390</strain>
    </source>
</reference>
<comment type="caution">
    <text evidence="2">The sequence shown here is derived from an EMBL/GenBank/DDBJ whole genome shotgun (WGS) entry which is preliminary data.</text>
</comment>
<dbReference type="RefSeq" id="WP_256401289.1">
    <property type="nucleotide sequence ID" value="NZ_JANHJR010000003.1"/>
</dbReference>
<evidence type="ECO:0000313" key="3">
    <source>
        <dbReference type="Proteomes" id="UP001597034"/>
    </source>
</evidence>
<dbReference type="PROSITE" id="PS51318">
    <property type="entry name" value="TAT"/>
    <property type="match status" value="1"/>
</dbReference>